<gene>
    <name evidence="1" type="ORF">EJ08DRAFT_654883</name>
</gene>
<dbReference type="Proteomes" id="UP000800235">
    <property type="component" value="Unassembled WGS sequence"/>
</dbReference>
<keyword evidence="2" id="KW-1185">Reference proteome</keyword>
<organism evidence="1 2">
    <name type="scientific">Tothia fuscella</name>
    <dbReference type="NCBI Taxonomy" id="1048955"/>
    <lineage>
        <taxon>Eukaryota</taxon>
        <taxon>Fungi</taxon>
        <taxon>Dikarya</taxon>
        <taxon>Ascomycota</taxon>
        <taxon>Pezizomycotina</taxon>
        <taxon>Dothideomycetes</taxon>
        <taxon>Pleosporomycetidae</taxon>
        <taxon>Venturiales</taxon>
        <taxon>Cylindrosympodiaceae</taxon>
        <taxon>Tothia</taxon>
    </lineage>
</organism>
<dbReference type="EMBL" id="MU007245">
    <property type="protein sequence ID" value="KAF2415368.1"/>
    <property type="molecule type" value="Genomic_DNA"/>
</dbReference>
<reference evidence="1" key="1">
    <citation type="journal article" date="2020" name="Stud. Mycol.">
        <title>101 Dothideomycetes genomes: a test case for predicting lifestyles and emergence of pathogens.</title>
        <authorList>
            <person name="Haridas S."/>
            <person name="Albert R."/>
            <person name="Binder M."/>
            <person name="Bloem J."/>
            <person name="Labutti K."/>
            <person name="Salamov A."/>
            <person name="Andreopoulos B."/>
            <person name="Baker S."/>
            <person name="Barry K."/>
            <person name="Bills G."/>
            <person name="Bluhm B."/>
            <person name="Cannon C."/>
            <person name="Castanera R."/>
            <person name="Culley D."/>
            <person name="Daum C."/>
            <person name="Ezra D."/>
            <person name="Gonzalez J."/>
            <person name="Henrissat B."/>
            <person name="Kuo A."/>
            <person name="Liang C."/>
            <person name="Lipzen A."/>
            <person name="Lutzoni F."/>
            <person name="Magnuson J."/>
            <person name="Mondo S."/>
            <person name="Nolan M."/>
            <person name="Ohm R."/>
            <person name="Pangilinan J."/>
            <person name="Park H.-J."/>
            <person name="Ramirez L."/>
            <person name="Alfaro M."/>
            <person name="Sun H."/>
            <person name="Tritt A."/>
            <person name="Yoshinaga Y."/>
            <person name="Zwiers L.-H."/>
            <person name="Turgeon B."/>
            <person name="Goodwin S."/>
            <person name="Spatafora J."/>
            <person name="Crous P."/>
            <person name="Grigoriev I."/>
        </authorList>
    </citation>
    <scope>NUCLEOTIDE SEQUENCE</scope>
    <source>
        <strain evidence="1">CBS 130266</strain>
    </source>
</reference>
<evidence type="ECO:0000313" key="2">
    <source>
        <dbReference type="Proteomes" id="UP000800235"/>
    </source>
</evidence>
<evidence type="ECO:0000313" key="1">
    <source>
        <dbReference type="EMBL" id="KAF2415368.1"/>
    </source>
</evidence>
<proteinExistence type="predicted"/>
<protein>
    <submittedName>
        <fullName evidence="1">Uncharacterized protein</fullName>
    </submittedName>
</protein>
<dbReference type="AlphaFoldDB" id="A0A9P4NDI7"/>
<name>A0A9P4NDI7_9PEZI</name>
<accession>A0A9P4NDI7</accession>
<comment type="caution">
    <text evidence="1">The sequence shown here is derived from an EMBL/GenBank/DDBJ whole genome shotgun (WGS) entry which is preliminary data.</text>
</comment>
<sequence length="298" mass="33542">MHAAEPATVVVRNQFNVEVSFITDEEDLKVYDRFPLQHLIAGSKYAENNIIHPPTSRRLNIPAANVDYDTLMAVLHFIRACARTNPRIPKDGEKHLPIANGKPLEYYVKLLDAVIILDLKTPMAAQPRLCQKIRKHFSVPHQITKEAIGVLWAYIGNKDIGLMQNAVNKLVNHLGMEEDPTSNGAAEVVPGTSTQDFYLKYLRELEGAKELEGMINTAYEKKQKYLRAIQVRQAKSEKVLQAKERSEQKWSGADWKAMKTAYSSSGVNTVNDVQFELLKLALGRQVFRSSCPGSLKIL</sequence>